<dbReference type="RefSeq" id="WP_073296053.1">
    <property type="nucleotide sequence ID" value="NZ_FQUF01000007.1"/>
</dbReference>
<feature type="domain" description="UspA" evidence="2">
    <location>
        <begin position="5"/>
        <end position="131"/>
    </location>
</feature>
<dbReference type="InterPro" id="IPR014729">
    <property type="entry name" value="Rossmann-like_a/b/a_fold"/>
</dbReference>
<dbReference type="InterPro" id="IPR006016">
    <property type="entry name" value="UspA"/>
</dbReference>
<evidence type="ECO:0000256" key="1">
    <source>
        <dbReference type="ARBA" id="ARBA00008791"/>
    </source>
</evidence>
<dbReference type="OrthoDB" id="9777884at2"/>
<sequence length="132" mass="14942">MENFYQNIMLPVDGSQESIDAFKRGIQQAKLWGSHIFLVHVLPEDNVGFFIDERNSFLSALENYANSQGVHIHKELIYGEPRTQITNKLVERWAIDLIIMGATGKGRIAKVLLGSVTSYVIRHAKCDVIISR</sequence>
<protein>
    <submittedName>
        <fullName evidence="3">Nucleotide-binding universal stress protein, UspA family</fullName>
    </submittedName>
</protein>
<dbReference type="SUPFAM" id="SSF52402">
    <property type="entry name" value="Adenine nucleotide alpha hydrolases-like"/>
    <property type="match status" value="1"/>
</dbReference>
<reference evidence="3 4" key="1">
    <citation type="submission" date="2016-11" db="EMBL/GenBank/DDBJ databases">
        <authorList>
            <person name="Jaros S."/>
            <person name="Januszkiewicz K."/>
            <person name="Wedrychowicz H."/>
        </authorList>
    </citation>
    <scope>NUCLEOTIDE SEQUENCE [LARGE SCALE GENOMIC DNA]</scope>
    <source>
        <strain evidence="3 4">DSM 15692</strain>
    </source>
</reference>
<evidence type="ECO:0000313" key="3">
    <source>
        <dbReference type="EMBL" id="SHE50795.1"/>
    </source>
</evidence>
<comment type="similarity">
    <text evidence="1">Belongs to the universal stress protein A family.</text>
</comment>
<accession>A0A1M4U278</accession>
<keyword evidence="4" id="KW-1185">Reference proteome</keyword>
<dbReference type="PRINTS" id="PR01438">
    <property type="entry name" value="UNVRSLSTRESS"/>
</dbReference>
<proteinExistence type="inferred from homology"/>
<dbReference type="Gene3D" id="3.40.50.620">
    <property type="entry name" value="HUPs"/>
    <property type="match status" value="1"/>
</dbReference>
<dbReference type="CDD" id="cd00293">
    <property type="entry name" value="USP-like"/>
    <property type="match status" value="1"/>
</dbReference>
<dbReference type="Pfam" id="PF00582">
    <property type="entry name" value="Usp"/>
    <property type="match status" value="1"/>
</dbReference>
<name>A0A1M4U278_9LACT</name>
<dbReference type="AlphaFoldDB" id="A0A1M4U278"/>
<gene>
    <name evidence="3" type="ORF">SAMN02745249_00561</name>
</gene>
<dbReference type="Proteomes" id="UP000184128">
    <property type="component" value="Unassembled WGS sequence"/>
</dbReference>
<dbReference type="InterPro" id="IPR006015">
    <property type="entry name" value="Universal_stress_UspA"/>
</dbReference>
<dbReference type="PANTHER" id="PTHR46268">
    <property type="entry name" value="STRESS RESPONSE PROTEIN NHAX"/>
    <property type="match status" value="1"/>
</dbReference>
<evidence type="ECO:0000313" key="4">
    <source>
        <dbReference type="Proteomes" id="UP000184128"/>
    </source>
</evidence>
<dbReference type="PANTHER" id="PTHR46268:SF6">
    <property type="entry name" value="UNIVERSAL STRESS PROTEIN UP12"/>
    <property type="match status" value="1"/>
</dbReference>
<dbReference type="STRING" id="1121025.SAMN02745249_00561"/>
<dbReference type="EMBL" id="FQUF01000007">
    <property type="protein sequence ID" value="SHE50795.1"/>
    <property type="molecule type" value="Genomic_DNA"/>
</dbReference>
<organism evidence="3 4">
    <name type="scientific">Atopostipes suicloacalis DSM 15692</name>
    <dbReference type="NCBI Taxonomy" id="1121025"/>
    <lineage>
        <taxon>Bacteria</taxon>
        <taxon>Bacillati</taxon>
        <taxon>Bacillota</taxon>
        <taxon>Bacilli</taxon>
        <taxon>Lactobacillales</taxon>
        <taxon>Carnobacteriaceae</taxon>
        <taxon>Atopostipes</taxon>
    </lineage>
</organism>
<evidence type="ECO:0000259" key="2">
    <source>
        <dbReference type="Pfam" id="PF00582"/>
    </source>
</evidence>